<evidence type="ECO:0000256" key="1">
    <source>
        <dbReference type="ARBA" id="ARBA00004651"/>
    </source>
</evidence>
<feature type="transmembrane region" description="Helical" evidence="8">
    <location>
        <begin position="97"/>
        <end position="118"/>
    </location>
</feature>
<comment type="similarity">
    <text evidence="2 8">Belongs to the 4-toluene sulfonate uptake permease (TSUP) (TC 2.A.102) family.</text>
</comment>
<comment type="subcellular location">
    <subcellularLocation>
        <location evidence="1 8">Cell membrane</location>
        <topology evidence="1 8">Multi-pass membrane protein</topology>
    </subcellularLocation>
</comment>
<dbReference type="PANTHER" id="PTHR30269">
    <property type="entry name" value="TRANSMEMBRANE PROTEIN YFCA"/>
    <property type="match status" value="1"/>
</dbReference>
<dbReference type="Proteomes" id="UP001251870">
    <property type="component" value="Unassembled WGS sequence"/>
</dbReference>
<evidence type="ECO:0000256" key="3">
    <source>
        <dbReference type="ARBA" id="ARBA00022448"/>
    </source>
</evidence>
<evidence type="ECO:0000313" key="9">
    <source>
        <dbReference type="EMBL" id="MDR8020099.1"/>
    </source>
</evidence>
<keyword evidence="10" id="KW-1185">Reference proteome</keyword>
<reference evidence="9 10" key="1">
    <citation type="submission" date="2023-09" db="EMBL/GenBank/DDBJ databases">
        <title>Description of three actinobacteria isolated from air of manufacturing shop in a pharmaceutical factory.</title>
        <authorList>
            <person name="Zhang D.-F."/>
        </authorList>
    </citation>
    <scope>NUCLEOTIDE SEQUENCE [LARGE SCALE GENOMIC DNA]</scope>
    <source>
        <strain evidence="9 10">LY-0111</strain>
    </source>
</reference>
<keyword evidence="3" id="KW-0813">Transport</keyword>
<keyword evidence="4 8" id="KW-1003">Cell membrane</keyword>
<evidence type="ECO:0000256" key="4">
    <source>
        <dbReference type="ARBA" id="ARBA00022475"/>
    </source>
</evidence>
<organism evidence="9 10">
    <name type="scientific">Nesterenkonia aerolata</name>
    <dbReference type="NCBI Taxonomy" id="3074079"/>
    <lineage>
        <taxon>Bacteria</taxon>
        <taxon>Bacillati</taxon>
        <taxon>Actinomycetota</taxon>
        <taxon>Actinomycetes</taxon>
        <taxon>Micrococcales</taxon>
        <taxon>Micrococcaceae</taxon>
        <taxon>Nesterenkonia</taxon>
    </lineage>
</organism>
<name>A0ABU2DUC6_9MICC</name>
<feature type="transmembrane region" description="Helical" evidence="8">
    <location>
        <begin position="41"/>
        <end position="61"/>
    </location>
</feature>
<keyword evidence="5 8" id="KW-0812">Transmembrane</keyword>
<dbReference type="InterPro" id="IPR052017">
    <property type="entry name" value="TSUP"/>
</dbReference>
<dbReference type="EMBL" id="JAVKGR010000016">
    <property type="protein sequence ID" value="MDR8020099.1"/>
    <property type="molecule type" value="Genomic_DNA"/>
</dbReference>
<dbReference type="PANTHER" id="PTHR30269:SF37">
    <property type="entry name" value="MEMBRANE TRANSPORTER PROTEIN"/>
    <property type="match status" value="1"/>
</dbReference>
<dbReference type="RefSeq" id="WP_310549081.1">
    <property type="nucleotide sequence ID" value="NZ_JAVKGR010000016.1"/>
</dbReference>
<evidence type="ECO:0000256" key="6">
    <source>
        <dbReference type="ARBA" id="ARBA00022989"/>
    </source>
</evidence>
<sequence>MPEPILSLGVISAVLVSAVVQRVSGFGFGLVLAPPLVVLLGSHQGVMLANFLSIIAPLFIMPRVWRDIDWRRFRMLALPALLVIPIAAWFSTLTPPGFLDIIVALMIIVGLICTVHIASTTRQVDGAVTVTLTGIGAGIGTAVAGVGAPATTIYAVLSGWATRAMVATLQPLWLLLSAMAFLTKSVMDQGHVPDLPWQTWFFCALAILGGILLGERIQNRVADHKVRRFVIALAFVGAAMALGSGIMIIAS</sequence>
<proteinExistence type="inferred from homology"/>
<feature type="transmembrane region" description="Helical" evidence="8">
    <location>
        <begin position="197"/>
        <end position="217"/>
    </location>
</feature>
<evidence type="ECO:0000256" key="2">
    <source>
        <dbReference type="ARBA" id="ARBA00009142"/>
    </source>
</evidence>
<feature type="transmembrane region" description="Helical" evidence="8">
    <location>
        <begin position="229"/>
        <end position="250"/>
    </location>
</feature>
<dbReference type="InterPro" id="IPR002781">
    <property type="entry name" value="TM_pro_TauE-like"/>
</dbReference>
<protein>
    <recommendedName>
        <fullName evidence="8">Probable membrane transporter protein</fullName>
    </recommendedName>
</protein>
<feature type="transmembrane region" description="Helical" evidence="8">
    <location>
        <begin position="130"/>
        <end position="157"/>
    </location>
</feature>
<evidence type="ECO:0000256" key="5">
    <source>
        <dbReference type="ARBA" id="ARBA00022692"/>
    </source>
</evidence>
<feature type="transmembrane region" description="Helical" evidence="8">
    <location>
        <begin position="73"/>
        <end position="91"/>
    </location>
</feature>
<evidence type="ECO:0000256" key="7">
    <source>
        <dbReference type="ARBA" id="ARBA00023136"/>
    </source>
</evidence>
<keyword evidence="6 8" id="KW-1133">Transmembrane helix</keyword>
<keyword evidence="7 8" id="KW-0472">Membrane</keyword>
<dbReference type="Pfam" id="PF01925">
    <property type="entry name" value="TauE"/>
    <property type="match status" value="1"/>
</dbReference>
<gene>
    <name evidence="9" type="ORF">RIL96_11035</name>
</gene>
<evidence type="ECO:0000256" key="8">
    <source>
        <dbReference type="RuleBase" id="RU363041"/>
    </source>
</evidence>
<comment type="caution">
    <text evidence="9">The sequence shown here is derived from an EMBL/GenBank/DDBJ whole genome shotgun (WGS) entry which is preliminary data.</text>
</comment>
<accession>A0ABU2DUC6</accession>
<evidence type="ECO:0000313" key="10">
    <source>
        <dbReference type="Proteomes" id="UP001251870"/>
    </source>
</evidence>